<comment type="caution">
    <text evidence="2">The sequence shown here is derived from an EMBL/GenBank/DDBJ whole genome shotgun (WGS) entry which is preliminary data.</text>
</comment>
<dbReference type="InterPro" id="IPR000595">
    <property type="entry name" value="cNMP-bd_dom"/>
</dbReference>
<dbReference type="OrthoDB" id="680421at2"/>
<protein>
    <submittedName>
        <fullName evidence="2">CRP-like cAMP-binding protein</fullName>
    </submittedName>
</protein>
<dbReference type="Pfam" id="PF00027">
    <property type="entry name" value="cNMP_binding"/>
    <property type="match status" value="1"/>
</dbReference>
<evidence type="ECO:0000259" key="1">
    <source>
        <dbReference type="PROSITE" id="PS50042"/>
    </source>
</evidence>
<evidence type="ECO:0000313" key="2">
    <source>
        <dbReference type="EMBL" id="TDS53311.1"/>
    </source>
</evidence>
<dbReference type="EMBL" id="SOAG01000028">
    <property type="protein sequence ID" value="TDS53311.1"/>
    <property type="molecule type" value="Genomic_DNA"/>
</dbReference>
<dbReference type="Proteomes" id="UP000295215">
    <property type="component" value="Unassembled WGS sequence"/>
</dbReference>
<dbReference type="InterPro" id="IPR014710">
    <property type="entry name" value="RmlC-like_jellyroll"/>
</dbReference>
<dbReference type="InterPro" id="IPR018490">
    <property type="entry name" value="cNMP-bd_dom_sf"/>
</dbReference>
<dbReference type="AlphaFoldDB" id="A0A4R7ENP6"/>
<reference evidence="2 3" key="1">
    <citation type="submission" date="2019-03" db="EMBL/GenBank/DDBJ databases">
        <title>Genomic Encyclopedia of Archaeal and Bacterial Type Strains, Phase II (KMG-II): from individual species to whole genera.</title>
        <authorList>
            <person name="Goeker M."/>
        </authorList>
    </citation>
    <scope>NUCLEOTIDE SEQUENCE [LARGE SCALE GENOMIC DNA]</scope>
    <source>
        <strain evidence="2 3">DSM 28213</strain>
    </source>
</reference>
<dbReference type="RefSeq" id="WP_133713420.1">
    <property type="nucleotide sequence ID" value="NZ_SOAG01000028.1"/>
</dbReference>
<accession>A0A4R7ENP6</accession>
<proteinExistence type="predicted"/>
<organism evidence="2 3">
    <name type="scientific">Myroides indicus</name>
    <dbReference type="NCBI Taxonomy" id="1323422"/>
    <lineage>
        <taxon>Bacteria</taxon>
        <taxon>Pseudomonadati</taxon>
        <taxon>Bacteroidota</taxon>
        <taxon>Flavobacteriia</taxon>
        <taxon>Flavobacteriales</taxon>
        <taxon>Flavobacteriaceae</taxon>
        <taxon>Myroides</taxon>
    </lineage>
</organism>
<sequence>MSVIIRLFEQYGYVSPICREAIEKYIQIYHKKKGDFLLRKGQIAGSLFVLEKGLVRGYYEQKNKQIDIWFGFENTILGSTYQMYKSRPSLEYIECLEDCTVHALPNEKLLRLYKDFPEFNIIGRRFTEDYCLLLEERAYQLQTMSAAERYHKLLRDYPEAVKRIPLGNIASYLGITQETLSRIRKI</sequence>
<dbReference type="PROSITE" id="PS50042">
    <property type="entry name" value="CNMP_BINDING_3"/>
    <property type="match status" value="1"/>
</dbReference>
<evidence type="ECO:0000313" key="3">
    <source>
        <dbReference type="Proteomes" id="UP000295215"/>
    </source>
</evidence>
<name>A0A4R7ENP6_9FLAO</name>
<dbReference type="Gene3D" id="2.60.120.10">
    <property type="entry name" value="Jelly Rolls"/>
    <property type="match status" value="1"/>
</dbReference>
<keyword evidence="3" id="KW-1185">Reference proteome</keyword>
<gene>
    <name evidence="2" type="ORF">C8P70_1285</name>
</gene>
<dbReference type="CDD" id="cd00038">
    <property type="entry name" value="CAP_ED"/>
    <property type="match status" value="1"/>
</dbReference>
<dbReference type="SUPFAM" id="SSF51206">
    <property type="entry name" value="cAMP-binding domain-like"/>
    <property type="match status" value="1"/>
</dbReference>
<feature type="domain" description="Cyclic nucleotide-binding" evidence="1">
    <location>
        <begin position="29"/>
        <end position="112"/>
    </location>
</feature>